<dbReference type="OrthoDB" id="9771846at2"/>
<feature type="domain" description="Glycosyltransferase 2-like" evidence="2">
    <location>
        <begin position="5"/>
        <end position="137"/>
    </location>
</feature>
<evidence type="ECO:0000259" key="3">
    <source>
        <dbReference type="Pfam" id="PF02709"/>
    </source>
</evidence>
<reference evidence="4 5" key="1">
    <citation type="submission" date="2016-10" db="EMBL/GenBank/DDBJ databases">
        <title>Lutibacter sp. LPB0138, isolated from marine gastropod.</title>
        <authorList>
            <person name="Kim E."/>
            <person name="Yi H."/>
        </authorList>
    </citation>
    <scope>NUCLEOTIDE SEQUENCE [LARGE SCALE GENOMIC DNA]</scope>
    <source>
        <strain evidence="4 5">LPB0138</strain>
    </source>
</reference>
<dbReference type="InterPro" id="IPR029044">
    <property type="entry name" value="Nucleotide-diphossugar_trans"/>
</dbReference>
<dbReference type="InterPro" id="IPR001173">
    <property type="entry name" value="Glyco_trans_2-like"/>
</dbReference>
<feature type="domain" description="Galactosyltransferase C-terminal" evidence="3">
    <location>
        <begin position="166"/>
        <end position="208"/>
    </location>
</feature>
<dbReference type="GO" id="GO:0016740">
    <property type="term" value="F:transferase activity"/>
    <property type="evidence" value="ECO:0007669"/>
    <property type="project" value="UniProtKB-KW"/>
</dbReference>
<dbReference type="InterPro" id="IPR027791">
    <property type="entry name" value="Galactosyl_T_C"/>
</dbReference>
<evidence type="ECO:0000259" key="2">
    <source>
        <dbReference type="Pfam" id="PF00535"/>
    </source>
</evidence>
<evidence type="ECO:0000313" key="4">
    <source>
        <dbReference type="EMBL" id="AOW19506.1"/>
    </source>
</evidence>
<dbReference type="Pfam" id="PF02709">
    <property type="entry name" value="Glyco_transf_7C"/>
    <property type="match status" value="1"/>
</dbReference>
<keyword evidence="1" id="KW-0808">Transferase</keyword>
<dbReference type="Proteomes" id="UP000176050">
    <property type="component" value="Chromosome"/>
</dbReference>
<gene>
    <name evidence="4" type="ORF">LPB138_01890</name>
</gene>
<sequence>MKIYIVIVTYNGMNWLKKCLDSVLNSSIPLEIVIIDNNSSDATVSFIKNNYPEIVLFEQNQNLGFGAANNLGISYALKKSSDFIFLLNQDAFLYKDTVETLIEVYKKNNDFGIISPIHLNGVGNNFDFNFLNYLKKNKKILFDALKNNYTKSIYEVPFVNAAAWLLPRKTIESVGGFDPLFFHYGEDDNFCQRILYHKFKIGVVPKAYINHDRENVEEKTTLSILDKLSLRERYLKTIWADINKDFSRNDMLKHQVVLKKIIFKLTLRLKFKKMKYYLGEYKMIKKIIPKILNSRKINKQIGKSYLT</sequence>
<evidence type="ECO:0000256" key="1">
    <source>
        <dbReference type="ARBA" id="ARBA00022679"/>
    </source>
</evidence>
<dbReference type="KEGG" id="lul:LPB138_01890"/>
<name>A0A1D8P4M4_9FLAO</name>
<dbReference type="PANTHER" id="PTHR43179">
    <property type="entry name" value="RHAMNOSYLTRANSFERASE WBBL"/>
    <property type="match status" value="1"/>
</dbReference>
<dbReference type="SUPFAM" id="SSF53448">
    <property type="entry name" value="Nucleotide-diphospho-sugar transferases"/>
    <property type="match status" value="1"/>
</dbReference>
<dbReference type="STRING" id="1850246.LPB138_01890"/>
<evidence type="ECO:0000313" key="5">
    <source>
        <dbReference type="Proteomes" id="UP000176050"/>
    </source>
</evidence>
<protein>
    <submittedName>
        <fullName evidence="4">Uncharacterized protein</fullName>
    </submittedName>
</protein>
<dbReference type="EMBL" id="CP017478">
    <property type="protein sequence ID" value="AOW19506.1"/>
    <property type="molecule type" value="Genomic_DNA"/>
</dbReference>
<proteinExistence type="predicted"/>
<dbReference type="AlphaFoldDB" id="A0A1D8P4M4"/>
<organism evidence="4 5">
    <name type="scientific">Urechidicola croceus</name>
    <dbReference type="NCBI Taxonomy" id="1850246"/>
    <lineage>
        <taxon>Bacteria</taxon>
        <taxon>Pseudomonadati</taxon>
        <taxon>Bacteroidota</taxon>
        <taxon>Flavobacteriia</taxon>
        <taxon>Flavobacteriales</taxon>
        <taxon>Flavobacteriaceae</taxon>
        <taxon>Urechidicola</taxon>
    </lineage>
</organism>
<dbReference type="Pfam" id="PF00535">
    <property type="entry name" value="Glycos_transf_2"/>
    <property type="match status" value="1"/>
</dbReference>
<keyword evidence="5" id="KW-1185">Reference proteome</keyword>
<accession>A0A1D8P4M4</accession>
<dbReference type="CDD" id="cd04186">
    <property type="entry name" value="GT_2_like_c"/>
    <property type="match status" value="1"/>
</dbReference>
<dbReference type="Gene3D" id="3.90.550.10">
    <property type="entry name" value="Spore Coat Polysaccharide Biosynthesis Protein SpsA, Chain A"/>
    <property type="match status" value="1"/>
</dbReference>
<dbReference type="RefSeq" id="WP_070235622.1">
    <property type="nucleotide sequence ID" value="NZ_CP017478.1"/>
</dbReference>
<dbReference type="PANTHER" id="PTHR43179:SF7">
    <property type="entry name" value="RHAMNOSYLTRANSFERASE WBBL"/>
    <property type="match status" value="1"/>
</dbReference>